<evidence type="ECO:0008006" key="4">
    <source>
        <dbReference type="Google" id="ProtNLM"/>
    </source>
</evidence>
<dbReference type="EMBL" id="BMIX01000001">
    <property type="protein sequence ID" value="GGG22041.1"/>
    <property type="molecule type" value="Genomic_DNA"/>
</dbReference>
<proteinExistence type="predicted"/>
<organism evidence="2 3">
    <name type="scientific">Christiangramia forsetii</name>
    <dbReference type="NCBI Taxonomy" id="411153"/>
    <lineage>
        <taxon>Bacteria</taxon>
        <taxon>Pseudomonadati</taxon>
        <taxon>Bacteroidota</taxon>
        <taxon>Flavobacteriia</taxon>
        <taxon>Flavobacteriales</taxon>
        <taxon>Flavobacteriaceae</taxon>
        <taxon>Christiangramia</taxon>
    </lineage>
</organism>
<gene>
    <name evidence="2" type="ORF">GCM10011532_01370</name>
</gene>
<reference evidence="3" key="1">
    <citation type="journal article" date="2019" name="Int. J. Syst. Evol. Microbiol.">
        <title>The Global Catalogue of Microorganisms (GCM) 10K type strain sequencing project: providing services to taxonomists for standard genome sequencing and annotation.</title>
        <authorList>
            <consortium name="The Broad Institute Genomics Platform"/>
            <consortium name="The Broad Institute Genome Sequencing Center for Infectious Disease"/>
            <person name="Wu L."/>
            <person name="Ma J."/>
        </authorList>
    </citation>
    <scope>NUCLEOTIDE SEQUENCE [LARGE SCALE GENOMIC DNA]</scope>
    <source>
        <strain evidence="3">CGMCC 1.15422</strain>
    </source>
</reference>
<evidence type="ECO:0000313" key="2">
    <source>
        <dbReference type="EMBL" id="GGG22041.1"/>
    </source>
</evidence>
<feature type="transmembrane region" description="Helical" evidence="1">
    <location>
        <begin position="7"/>
        <end position="29"/>
    </location>
</feature>
<dbReference type="Proteomes" id="UP000605733">
    <property type="component" value="Unassembled WGS sequence"/>
</dbReference>
<comment type="caution">
    <text evidence="2">The sequence shown here is derived from an EMBL/GenBank/DDBJ whole genome shotgun (WGS) entry which is preliminary data.</text>
</comment>
<evidence type="ECO:0000313" key="3">
    <source>
        <dbReference type="Proteomes" id="UP000605733"/>
    </source>
</evidence>
<keyword evidence="1" id="KW-1133">Transmembrane helix</keyword>
<keyword evidence="1" id="KW-0812">Transmembrane</keyword>
<keyword evidence="3" id="KW-1185">Reference proteome</keyword>
<protein>
    <recommendedName>
        <fullName evidence="4">DUF2207 domain-containing protein</fullName>
    </recommendedName>
</protein>
<sequence>MIKVLAMIMLIGGAIALVMGVLGIFGSVALMLSPWALTILGFVFFVAGISMLKYRKDTDEVQAKSQN</sequence>
<evidence type="ECO:0000256" key="1">
    <source>
        <dbReference type="SAM" id="Phobius"/>
    </source>
</evidence>
<dbReference type="RefSeq" id="WP_011710620.1">
    <property type="nucleotide sequence ID" value="NZ_BMIX01000001.1"/>
</dbReference>
<accession>A0ABQ1WB06</accession>
<feature type="transmembrane region" description="Helical" evidence="1">
    <location>
        <begin position="35"/>
        <end position="54"/>
    </location>
</feature>
<name>A0ABQ1WB06_9FLAO</name>
<keyword evidence="1" id="KW-0472">Membrane</keyword>